<comment type="caution">
    <text evidence="1">The sequence shown here is derived from an EMBL/GenBank/DDBJ whole genome shotgun (WGS) entry which is preliminary data.</text>
</comment>
<dbReference type="EMBL" id="AMZH03000920">
    <property type="protein sequence ID" value="RRT81399.1"/>
    <property type="molecule type" value="Genomic_DNA"/>
</dbReference>
<proteinExistence type="predicted"/>
<reference evidence="1 2" key="1">
    <citation type="journal article" date="2014" name="Agronomy (Basel)">
        <title>A Draft Genome Sequence for Ensete ventricosum, the Drought-Tolerant Tree Against Hunger.</title>
        <authorList>
            <person name="Harrison J."/>
            <person name="Moore K.A."/>
            <person name="Paszkiewicz K."/>
            <person name="Jones T."/>
            <person name="Grant M."/>
            <person name="Ambacheew D."/>
            <person name="Muzemil S."/>
            <person name="Studholme D.J."/>
        </authorList>
    </citation>
    <scope>NUCLEOTIDE SEQUENCE [LARGE SCALE GENOMIC DNA]</scope>
</reference>
<organism evidence="1 2">
    <name type="scientific">Ensete ventricosum</name>
    <name type="common">Abyssinian banana</name>
    <name type="synonym">Musa ensete</name>
    <dbReference type="NCBI Taxonomy" id="4639"/>
    <lineage>
        <taxon>Eukaryota</taxon>
        <taxon>Viridiplantae</taxon>
        <taxon>Streptophyta</taxon>
        <taxon>Embryophyta</taxon>
        <taxon>Tracheophyta</taxon>
        <taxon>Spermatophyta</taxon>
        <taxon>Magnoliopsida</taxon>
        <taxon>Liliopsida</taxon>
        <taxon>Zingiberales</taxon>
        <taxon>Musaceae</taxon>
        <taxon>Ensete</taxon>
    </lineage>
</organism>
<gene>
    <name evidence="1" type="ORF">B296_00012417</name>
</gene>
<sequence length="205" mass="23565">MVLSLSQPPTVSKLTKAREATVFHISPLLQLRHRPEFQRLQAWKCLDGFFFTGIATVDLAVINGTAKPFSKRRRRSEIAQSPNTAMQKEGVVAMPQRVQVMQVWEQGSKRSHTVVSELREGCLLNISRTNHGDDRRAVRPFEQHQFDHFVLLVLSSLDLYYVRCSIRFWQAYTNPRMTPCSTCCQLQGIYLVQIAMKPSSYLPRL</sequence>
<dbReference type="AlphaFoldDB" id="A0A427AYR5"/>
<name>A0A427AYR5_ENSVE</name>
<evidence type="ECO:0000313" key="1">
    <source>
        <dbReference type="EMBL" id="RRT81399.1"/>
    </source>
</evidence>
<dbReference type="Proteomes" id="UP000287651">
    <property type="component" value="Unassembled WGS sequence"/>
</dbReference>
<evidence type="ECO:0000313" key="2">
    <source>
        <dbReference type="Proteomes" id="UP000287651"/>
    </source>
</evidence>
<protein>
    <submittedName>
        <fullName evidence="1">Uncharacterized protein</fullName>
    </submittedName>
</protein>
<accession>A0A427AYR5</accession>